<evidence type="ECO:0000256" key="1">
    <source>
        <dbReference type="ARBA" id="ARBA00023098"/>
    </source>
</evidence>
<evidence type="ECO:0000313" key="4">
    <source>
        <dbReference type="EMBL" id="KAK1944372.1"/>
    </source>
</evidence>
<reference evidence="4" key="1">
    <citation type="submission" date="2023-08" db="EMBL/GenBank/DDBJ databases">
        <title>Reference Genome Resource for the Citrus Pathogen Phytophthora citrophthora.</title>
        <authorList>
            <person name="Moller H."/>
            <person name="Coetzee B."/>
            <person name="Rose L.J."/>
            <person name="Van Niekerk J.M."/>
        </authorList>
    </citation>
    <scope>NUCLEOTIDE SEQUENCE</scope>
    <source>
        <strain evidence="4">STE-U-9442</strain>
    </source>
</reference>
<dbReference type="PANTHER" id="PTHR12406">
    <property type="entry name" value="CALCIUM-INDEPENDENT PHOSPHOLIPASE A2 IPLA2 -RELATED"/>
    <property type="match status" value="1"/>
</dbReference>
<dbReference type="GO" id="GO:0005811">
    <property type="term" value="C:lipid droplet"/>
    <property type="evidence" value="ECO:0007669"/>
    <property type="project" value="TreeGrafter"/>
</dbReference>
<keyword evidence="5" id="KW-1185">Reference proteome</keyword>
<keyword evidence="1" id="KW-0443">Lipid metabolism</keyword>
<feature type="transmembrane region" description="Helical" evidence="2">
    <location>
        <begin position="75"/>
        <end position="95"/>
    </location>
</feature>
<dbReference type="Gene3D" id="3.40.1090.10">
    <property type="entry name" value="Cytosolic phospholipase A2 catalytic domain"/>
    <property type="match status" value="1"/>
</dbReference>
<evidence type="ECO:0000259" key="3">
    <source>
        <dbReference type="Pfam" id="PF01734"/>
    </source>
</evidence>
<proteinExistence type="predicted"/>
<accession>A0AAD9GTB5</accession>
<protein>
    <recommendedName>
        <fullName evidence="3">PNPLA domain-containing protein</fullName>
    </recommendedName>
</protein>
<dbReference type="Pfam" id="PF01734">
    <property type="entry name" value="Patatin"/>
    <property type="match status" value="1"/>
</dbReference>
<evidence type="ECO:0000256" key="2">
    <source>
        <dbReference type="SAM" id="Phobius"/>
    </source>
</evidence>
<keyword evidence="2" id="KW-0812">Transmembrane</keyword>
<dbReference type="EMBL" id="JASMQC010000006">
    <property type="protein sequence ID" value="KAK1944372.1"/>
    <property type="molecule type" value="Genomic_DNA"/>
</dbReference>
<organism evidence="4 5">
    <name type="scientific">Phytophthora citrophthora</name>
    <dbReference type="NCBI Taxonomy" id="4793"/>
    <lineage>
        <taxon>Eukaryota</taxon>
        <taxon>Sar</taxon>
        <taxon>Stramenopiles</taxon>
        <taxon>Oomycota</taxon>
        <taxon>Peronosporomycetes</taxon>
        <taxon>Peronosporales</taxon>
        <taxon>Peronosporaceae</taxon>
        <taxon>Phytophthora</taxon>
    </lineage>
</organism>
<dbReference type="Proteomes" id="UP001259832">
    <property type="component" value="Unassembled WGS sequence"/>
</dbReference>
<dbReference type="SUPFAM" id="SSF52151">
    <property type="entry name" value="FabD/lysophospholipase-like"/>
    <property type="match status" value="1"/>
</dbReference>
<dbReference type="InterPro" id="IPR033562">
    <property type="entry name" value="PLPL"/>
</dbReference>
<dbReference type="GO" id="GO:0055088">
    <property type="term" value="P:lipid homeostasis"/>
    <property type="evidence" value="ECO:0007669"/>
    <property type="project" value="TreeGrafter"/>
</dbReference>
<dbReference type="PANTHER" id="PTHR12406:SF42">
    <property type="entry name" value="PNPLA DOMAIN-CONTAINING PROTEIN"/>
    <property type="match status" value="1"/>
</dbReference>
<name>A0AAD9GTB5_9STRA</name>
<dbReference type="GO" id="GO:0019433">
    <property type="term" value="P:triglyceride catabolic process"/>
    <property type="evidence" value="ECO:0007669"/>
    <property type="project" value="TreeGrafter"/>
</dbReference>
<keyword evidence="2" id="KW-0472">Membrane</keyword>
<comment type="caution">
    <text evidence="4">The sequence shown here is derived from an EMBL/GenBank/DDBJ whole genome shotgun (WGS) entry which is preliminary data.</text>
</comment>
<dbReference type="GO" id="GO:0016020">
    <property type="term" value="C:membrane"/>
    <property type="evidence" value="ECO:0007669"/>
    <property type="project" value="TreeGrafter"/>
</dbReference>
<keyword evidence="2" id="KW-1133">Transmembrane helix</keyword>
<sequence length="97" mass="10599">MARRRSHATPKPSFKEMSFSFACGGYLMMYLFGVAKALQEFELKKDARLVGCSAGALTATGLALHCDFDAIRDHVLHNVVPLGTPVTVLLAGFILNW</sequence>
<dbReference type="AlphaFoldDB" id="A0AAD9GTB5"/>
<dbReference type="InterPro" id="IPR016035">
    <property type="entry name" value="Acyl_Trfase/lysoPLipase"/>
</dbReference>
<dbReference type="GO" id="GO:0005737">
    <property type="term" value="C:cytoplasm"/>
    <property type="evidence" value="ECO:0007669"/>
    <property type="project" value="TreeGrafter"/>
</dbReference>
<gene>
    <name evidence="4" type="ORF">P3T76_004284</name>
</gene>
<dbReference type="InterPro" id="IPR002641">
    <property type="entry name" value="PNPLA_dom"/>
</dbReference>
<dbReference type="GO" id="GO:0004806">
    <property type="term" value="F:triacylglycerol lipase activity"/>
    <property type="evidence" value="ECO:0007669"/>
    <property type="project" value="TreeGrafter"/>
</dbReference>
<evidence type="ECO:0000313" key="5">
    <source>
        <dbReference type="Proteomes" id="UP001259832"/>
    </source>
</evidence>
<feature type="domain" description="PNPLA" evidence="3">
    <location>
        <begin position="20"/>
        <end position="75"/>
    </location>
</feature>